<organism evidence="2 3">
    <name type="scientific">Thermoflavimicrobium daqui</name>
    <dbReference type="NCBI Taxonomy" id="2137476"/>
    <lineage>
        <taxon>Bacteria</taxon>
        <taxon>Bacillati</taxon>
        <taxon>Bacillota</taxon>
        <taxon>Bacilli</taxon>
        <taxon>Bacillales</taxon>
        <taxon>Thermoactinomycetaceae</taxon>
        <taxon>Thermoflavimicrobium</taxon>
    </lineage>
</organism>
<reference evidence="2 3" key="1">
    <citation type="submission" date="2018-06" db="EMBL/GenBank/DDBJ databases">
        <title>Thermoflavimicrobium daqus sp. nov., a thermophilic microbe isolated from Moutai-flavour Daqu.</title>
        <authorList>
            <person name="Wang X."/>
            <person name="Zhou H."/>
        </authorList>
    </citation>
    <scope>NUCLEOTIDE SEQUENCE [LARGE SCALE GENOMIC DNA]</scope>
    <source>
        <strain evidence="2 3">FBKL4.011</strain>
    </source>
</reference>
<comment type="caution">
    <text evidence="2">The sequence shown here is derived from an EMBL/GenBank/DDBJ whole genome shotgun (WGS) entry which is preliminary data.</text>
</comment>
<name>A0A364K9J7_9BACL</name>
<proteinExistence type="predicted"/>
<keyword evidence="1" id="KW-0472">Membrane</keyword>
<dbReference type="Pfam" id="PF02681">
    <property type="entry name" value="DUF212"/>
    <property type="match status" value="1"/>
</dbReference>
<dbReference type="InterPro" id="IPR003832">
    <property type="entry name" value="DUF212"/>
</dbReference>
<feature type="transmembrane region" description="Helical" evidence="1">
    <location>
        <begin position="67"/>
        <end position="85"/>
    </location>
</feature>
<dbReference type="PANTHER" id="PTHR31446:SF29">
    <property type="entry name" value="ACID PHOSPHATASE_VANADIUM-DEPENDENT HALOPEROXIDASE-RELATED PROTEIN"/>
    <property type="match status" value="1"/>
</dbReference>
<evidence type="ECO:0008006" key="4">
    <source>
        <dbReference type="Google" id="ProtNLM"/>
    </source>
</evidence>
<accession>A0A364K9J7</accession>
<dbReference type="RefSeq" id="WP_113657576.1">
    <property type="nucleotide sequence ID" value="NZ_KZ845663.1"/>
</dbReference>
<gene>
    <name evidence="2" type="ORF">DL897_02720</name>
</gene>
<reference evidence="2 3" key="2">
    <citation type="submission" date="2018-06" db="EMBL/GenBank/DDBJ databases">
        <authorList>
            <person name="Zhirakovskaya E."/>
        </authorList>
    </citation>
    <scope>NUCLEOTIDE SEQUENCE [LARGE SCALE GENOMIC DNA]</scope>
    <source>
        <strain evidence="2 3">FBKL4.011</strain>
    </source>
</reference>
<keyword evidence="3" id="KW-1185">Reference proteome</keyword>
<keyword evidence="1" id="KW-0812">Transmembrane</keyword>
<protein>
    <recommendedName>
        <fullName evidence="4">Divergent PAP2 family protein</fullName>
    </recommendedName>
</protein>
<feature type="transmembrane region" description="Helical" evidence="1">
    <location>
        <begin position="141"/>
        <end position="161"/>
    </location>
</feature>
<keyword evidence="1" id="KW-1133">Transmembrane helix</keyword>
<dbReference type="OrthoDB" id="9792681at2"/>
<evidence type="ECO:0000256" key="1">
    <source>
        <dbReference type="SAM" id="Phobius"/>
    </source>
</evidence>
<dbReference type="PANTHER" id="PTHR31446">
    <property type="entry name" value="ACID PHOSPHATASE/VANADIUM-DEPENDENT HALOPEROXIDASE-RELATED PROTEIN"/>
    <property type="match status" value="1"/>
</dbReference>
<sequence>MIYELLSNFSLWTSVTAIVLAQVLKVPWNYFISQKWDWGWLLNSGGMPSSHTSAVTSLATSIGLIEGWNSTSFAIATIFAVITMYDATGVRRHAGIQAQVINQLAEDFTTLLHEIRQLKLNEKPLGKSRIKLKEILGHKPIEVFIGLWFGILIALGMYWLWF</sequence>
<evidence type="ECO:0000313" key="2">
    <source>
        <dbReference type="EMBL" id="RAL26971.1"/>
    </source>
</evidence>
<dbReference type="EMBL" id="QJKK01000001">
    <property type="protein sequence ID" value="RAL26971.1"/>
    <property type="molecule type" value="Genomic_DNA"/>
</dbReference>
<dbReference type="AlphaFoldDB" id="A0A364K9J7"/>
<dbReference type="Proteomes" id="UP000251213">
    <property type="component" value="Unassembled WGS sequence"/>
</dbReference>
<evidence type="ECO:0000313" key="3">
    <source>
        <dbReference type="Proteomes" id="UP000251213"/>
    </source>
</evidence>